<reference evidence="1 2" key="1">
    <citation type="submission" date="2020-12" db="EMBL/GenBank/DDBJ databases">
        <title>Pseudomonas schmalbachii sp. nov. isolated from millipede gut.</title>
        <authorList>
            <person name="Shelomi M."/>
        </authorList>
    </citation>
    <scope>NUCLEOTIDE SEQUENCE [LARGE SCALE GENOMIC DNA]</scope>
    <source>
        <strain evidence="1 2">Milli4</strain>
    </source>
</reference>
<evidence type="ECO:0008006" key="3">
    <source>
        <dbReference type="Google" id="ProtNLM"/>
    </source>
</evidence>
<evidence type="ECO:0000313" key="2">
    <source>
        <dbReference type="Proteomes" id="UP000669060"/>
    </source>
</evidence>
<protein>
    <recommendedName>
        <fullName evidence="3">Toxin-antitoxin system HicB family antitoxin</fullName>
    </recommendedName>
</protein>
<keyword evidence="2" id="KW-1185">Reference proteome</keyword>
<evidence type="ECO:0000313" key="1">
    <source>
        <dbReference type="EMBL" id="MBO3274162.1"/>
    </source>
</evidence>
<sequence>MRDQVDAIAAAGHMSMNAFIVQAIEEKLAGGTRQRLLLDALERALNAQEPI</sequence>
<accession>A0ABS3TKK2</accession>
<organism evidence="1 2">
    <name type="scientific">Pseudomonas schmalbachii</name>
    <dbReference type="NCBI Taxonomy" id="2816993"/>
    <lineage>
        <taxon>Bacteria</taxon>
        <taxon>Pseudomonadati</taxon>
        <taxon>Pseudomonadota</taxon>
        <taxon>Gammaproteobacteria</taxon>
        <taxon>Pseudomonadales</taxon>
        <taxon>Pseudomonadaceae</taxon>
        <taxon>Pseudomonas</taxon>
    </lineage>
</organism>
<dbReference type="InterPro" id="IPR013321">
    <property type="entry name" value="Arc_rbn_hlx_hlx"/>
</dbReference>
<proteinExistence type="predicted"/>
<dbReference type="Gene3D" id="1.10.1220.10">
    <property type="entry name" value="Met repressor-like"/>
    <property type="match status" value="1"/>
</dbReference>
<name>A0ABS3TKK2_9PSED</name>
<dbReference type="EMBL" id="JAELYA010000001">
    <property type="protein sequence ID" value="MBO3274162.1"/>
    <property type="molecule type" value="Genomic_DNA"/>
</dbReference>
<gene>
    <name evidence="1" type="ORF">JFY56_02880</name>
</gene>
<dbReference type="Proteomes" id="UP000669060">
    <property type="component" value="Unassembled WGS sequence"/>
</dbReference>
<dbReference type="InterPro" id="IPR010985">
    <property type="entry name" value="Ribbon_hlx_hlx"/>
</dbReference>
<dbReference type="SUPFAM" id="SSF47598">
    <property type="entry name" value="Ribbon-helix-helix"/>
    <property type="match status" value="1"/>
</dbReference>
<comment type="caution">
    <text evidence="1">The sequence shown here is derived from an EMBL/GenBank/DDBJ whole genome shotgun (WGS) entry which is preliminary data.</text>
</comment>